<comment type="caution">
    <text evidence="2">The sequence shown here is derived from an EMBL/GenBank/DDBJ whole genome shotgun (WGS) entry which is preliminary data.</text>
</comment>
<dbReference type="GO" id="GO:0005739">
    <property type="term" value="C:mitochondrion"/>
    <property type="evidence" value="ECO:0007669"/>
    <property type="project" value="GOC"/>
</dbReference>
<protein>
    <recommendedName>
        <fullName evidence="1">PDZD8 N-terminal domain-containing protein</fullName>
    </recommendedName>
</protein>
<dbReference type="InterPro" id="IPR058801">
    <property type="entry name" value="PDZD8_N"/>
</dbReference>
<dbReference type="AlphaFoldDB" id="A0AAE1BM74"/>
<evidence type="ECO:0000259" key="1">
    <source>
        <dbReference type="Pfam" id="PF26547"/>
    </source>
</evidence>
<dbReference type="InterPro" id="IPR039275">
    <property type="entry name" value="PDZD8"/>
</dbReference>
<dbReference type="GO" id="GO:1990456">
    <property type="term" value="P:mitochondrion-endoplasmic reticulum membrane tethering"/>
    <property type="evidence" value="ECO:0007669"/>
    <property type="project" value="InterPro"/>
</dbReference>
<dbReference type="GO" id="GO:0044233">
    <property type="term" value="C:mitochondria-associated endoplasmic reticulum membrane contact site"/>
    <property type="evidence" value="ECO:0007669"/>
    <property type="project" value="InterPro"/>
</dbReference>
<dbReference type="EMBL" id="JAWQEG010007074">
    <property type="protein sequence ID" value="KAK3853160.1"/>
    <property type="molecule type" value="Genomic_DNA"/>
</dbReference>
<keyword evidence="3" id="KW-1185">Reference proteome</keyword>
<evidence type="ECO:0000313" key="2">
    <source>
        <dbReference type="EMBL" id="KAK3853160.1"/>
    </source>
</evidence>
<accession>A0AAE1BM74</accession>
<evidence type="ECO:0000313" key="3">
    <source>
        <dbReference type="Proteomes" id="UP001286313"/>
    </source>
</evidence>
<gene>
    <name evidence="2" type="ORF">Pcinc_040286</name>
</gene>
<reference evidence="2" key="1">
    <citation type="submission" date="2023-10" db="EMBL/GenBank/DDBJ databases">
        <title>Genome assemblies of two species of porcelain crab, Petrolisthes cinctipes and Petrolisthes manimaculis (Anomura: Porcellanidae).</title>
        <authorList>
            <person name="Angst P."/>
        </authorList>
    </citation>
    <scope>NUCLEOTIDE SEQUENCE</scope>
    <source>
        <strain evidence="2">PB745_01</strain>
        <tissue evidence="2">Gill</tissue>
    </source>
</reference>
<organism evidence="2 3">
    <name type="scientific">Petrolisthes cinctipes</name>
    <name type="common">Flat porcelain crab</name>
    <dbReference type="NCBI Taxonomy" id="88211"/>
    <lineage>
        <taxon>Eukaryota</taxon>
        <taxon>Metazoa</taxon>
        <taxon>Ecdysozoa</taxon>
        <taxon>Arthropoda</taxon>
        <taxon>Crustacea</taxon>
        <taxon>Multicrustacea</taxon>
        <taxon>Malacostraca</taxon>
        <taxon>Eumalacostraca</taxon>
        <taxon>Eucarida</taxon>
        <taxon>Decapoda</taxon>
        <taxon>Pleocyemata</taxon>
        <taxon>Anomura</taxon>
        <taxon>Galatheoidea</taxon>
        <taxon>Porcellanidae</taxon>
        <taxon>Petrolisthes</taxon>
    </lineage>
</organism>
<name>A0AAE1BM74_PETCI</name>
<dbReference type="PANTHER" id="PTHR21519:SF1">
    <property type="entry name" value="PDZ DOMAIN-CONTAINING PROTEIN 8"/>
    <property type="match status" value="1"/>
</dbReference>
<sequence length="130" mass="14947">MVKIKVVHLAGNGRLQFSRHPFTHWSFSFYDEPQVEFEVYSSLGLHIPRFNTIIISQLRGMLKRKHTLPYFKLRGPPLIYTTSHLTSHFTNNEDEGYSVPPGRLTGSVVKCSRLQVLTLTLLCCVVKYLP</sequence>
<proteinExistence type="predicted"/>
<dbReference type="Proteomes" id="UP001286313">
    <property type="component" value="Unassembled WGS sequence"/>
</dbReference>
<dbReference type="GO" id="GO:0051560">
    <property type="term" value="P:mitochondrial calcium ion homeostasis"/>
    <property type="evidence" value="ECO:0007669"/>
    <property type="project" value="InterPro"/>
</dbReference>
<feature type="domain" description="PDZD8 N-terminal" evidence="1">
    <location>
        <begin position="2"/>
        <end position="74"/>
    </location>
</feature>
<dbReference type="PANTHER" id="PTHR21519">
    <property type="entry name" value="PDZ DOMAIN-CONTAINING PROTEIN 8"/>
    <property type="match status" value="1"/>
</dbReference>
<dbReference type="Pfam" id="PF26547">
    <property type="entry name" value="PDZD8_N"/>
    <property type="match status" value="1"/>
</dbReference>